<feature type="transmembrane region" description="Helical" evidence="1">
    <location>
        <begin position="41"/>
        <end position="58"/>
    </location>
</feature>
<name>A0A437QNZ2_9PROT</name>
<dbReference type="EMBL" id="SADE01000002">
    <property type="protein sequence ID" value="RVU36263.1"/>
    <property type="molecule type" value="Genomic_DNA"/>
</dbReference>
<keyword evidence="1" id="KW-0812">Transmembrane</keyword>
<evidence type="ECO:0000256" key="1">
    <source>
        <dbReference type="SAM" id="Phobius"/>
    </source>
</evidence>
<comment type="caution">
    <text evidence="2">The sequence shown here is derived from an EMBL/GenBank/DDBJ whole genome shotgun (WGS) entry which is preliminary data.</text>
</comment>
<reference evidence="3" key="1">
    <citation type="submission" date="2019-01" db="EMBL/GenBank/DDBJ databases">
        <title>Gri0909 isolated from a small marine red alga.</title>
        <authorList>
            <person name="Kim J."/>
            <person name="Jeong S.E."/>
            <person name="Jeon C.O."/>
        </authorList>
    </citation>
    <scope>NUCLEOTIDE SEQUENCE [LARGE SCALE GENOMIC DNA]</scope>
    <source>
        <strain evidence="3">Gri0909</strain>
    </source>
</reference>
<accession>A0A437QNZ2</accession>
<gene>
    <name evidence="2" type="ORF">EOI86_13675</name>
</gene>
<evidence type="ECO:0000313" key="3">
    <source>
        <dbReference type="Proteomes" id="UP000287447"/>
    </source>
</evidence>
<dbReference type="AlphaFoldDB" id="A0A437QNZ2"/>
<evidence type="ECO:0000313" key="2">
    <source>
        <dbReference type="EMBL" id="RVU36263.1"/>
    </source>
</evidence>
<evidence type="ECO:0008006" key="4">
    <source>
        <dbReference type="Google" id="ProtNLM"/>
    </source>
</evidence>
<organism evidence="2 3">
    <name type="scientific">Hwanghaeella grinnelliae</name>
    <dbReference type="NCBI Taxonomy" id="2500179"/>
    <lineage>
        <taxon>Bacteria</taxon>
        <taxon>Pseudomonadati</taxon>
        <taxon>Pseudomonadota</taxon>
        <taxon>Alphaproteobacteria</taxon>
        <taxon>Rhodospirillales</taxon>
        <taxon>Rhodospirillaceae</taxon>
        <taxon>Hwanghaeella</taxon>
    </lineage>
</organism>
<keyword evidence="3" id="KW-1185">Reference proteome</keyword>
<keyword evidence="1" id="KW-0472">Membrane</keyword>
<sequence>MTDQTLHTAYERRPLLADFARSAAGLLFTLGPALFLNPIPALFWIFLAAGMLFLAFGVKTAQKWVTKVSMTADTLTVSTPFSASLAWKDLQTVKLRFYATRRKSRKGWMQLTLKDGRTRIVLDSALQDFDTVAKYAARWILENGIELDIPSRENFLALGIRLDRNTDTEG</sequence>
<keyword evidence="1" id="KW-1133">Transmembrane helix</keyword>
<proteinExistence type="predicted"/>
<dbReference type="RefSeq" id="WP_127765739.1">
    <property type="nucleotide sequence ID" value="NZ_SADE01000002.1"/>
</dbReference>
<protein>
    <recommendedName>
        <fullName evidence="4">DUF2244 domain-containing protein</fullName>
    </recommendedName>
</protein>
<dbReference type="OrthoDB" id="7365284at2"/>
<dbReference type="Proteomes" id="UP000287447">
    <property type="component" value="Unassembled WGS sequence"/>
</dbReference>